<dbReference type="Pfam" id="PF00057">
    <property type="entry name" value="Ldl_recept_a"/>
    <property type="match status" value="1"/>
</dbReference>
<dbReference type="SMART" id="SM00192">
    <property type="entry name" value="LDLa"/>
    <property type="match status" value="1"/>
</dbReference>
<dbReference type="PROSITE" id="PS50068">
    <property type="entry name" value="LDLRA_2"/>
    <property type="match status" value="1"/>
</dbReference>
<sequence length="238" mass="26091">MLLFYNDYVIVPDYMTVKCNKDLGTRISGRLETSTSLTYDNDMDCYASVSVETGYNIIMVYGRFELEDKVLGVCTDIFNVHDGSSTSEVVINTEPLCGTQPELKNMTSSGNSVTFHFVSDSNGVFRGFEIVYSAYRLPPCDSTEFECSNGMCIHADLRCDDIQHCGDKSDEIGCTDDAESDAPGGVNTGLVAGVWIFAPRAQGGHAGALSTFSQERKKDLEEDASFHRPAPVMSEDED</sequence>
<evidence type="ECO:0000256" key="4">
    <source>
        <dbReference type="ARBA" id="ARBA00023180"/>
    </source>
</evidence>
<dbReference type="Gene3D" id="2.60.120.290">
    <property type="entry name" value="Spermadhesin, CUB domain"/>
    <property type="match status" value="1"/>
</dbReference>
<keyword evidence="3 6" id="KW-1015">Disulfide bond</keyword>
<keyword evidence="4" id="KW-0325">Glycoprotein</keyword>
<reference evidence="11" key="1">
    <citation type="submission" date="2012-12" db="EMBL/GenBank/DDBJ databases">
        <authorList>
            <person name="Hellsten U."/>
            <person name="Grimwood J."/>
            <person name="Chapman J.A."/>
            <person name="Shapiro H."/>
            <person name="Aerts A."/>
            <person name="Otillar R.P."/>
            <person name="Terry A.Y."/>
            <person name="Boore J.L."/>
            <person name="Simakov O."/>
            <person name="Marletaz F."/>
            <person name="Cho S.-J."/>
            <person name="Edsinger-Gonzales E."/>
            <person name="Havlak P."/>
            <person name="Kuo D.-H."/>
            <person name="Larsson T."/>
            <person name="Lv J."/>
            <person name="Arendt D."/>
            <person name="Savage R."/>
            <person name="Osoegawa K."/>
            <person name="de Jong P."/>
            <person name="Lindberg D.R."/>
            <person name="Seaver E.C."/>
            <person name="Weisblat D.A."/>
            <person name="Putnam N.H."/>
            <person name="Grigoriev I.V."/>
            <person name="Rokhsar D.S."/>
        </authorList>
    </citation>
    <scope>NUCLEOTIDE SEQUENCE</scope>
    <source>
        <strain evidence="11">I ESC-2004</strain>
    </source>
</reference>
<accession>R7THG7</accession>
<dbReference type="PANTHER" id="PTHR24652">
    <property type="entry name" value="LOW-DENSITY LIPOPROTEIN RECEPTOR CLASS A DOMAIN-CONTAINING PROTEIN 2"/>
    <property type="match status" value="1"/>
</dbReference>
<evidence type="ECO:0000256" key="6">
    <source>
        <dbReference type="PROSITE-ProRule" id="PRU00124"/>
    </source>
</evidence>
<keyword evidence="2" id="KW-0677">Repeat</keyword>
<dbReference type="EMBL" id="KB309815">
    <property type="protein sequence ID" value="ELT93248.1"/>
    <property type="molecule type" value="Genomic_DNA"/>
</dbReference>
<protein>
    <recommendedName>
        <fullName evidence="8">CUB domain-containing protein</fullName>
    </recommendedName>
</protein>
<feature type="compositionally biased region" description="Basic and acidic residues" evidence="7">
    <location>
        <begin position="214"/>
        <end position="226"/>
    </location>
</feature>
<reference evidence="10" key="3">
    <citation type="submission" date="2015-06" db="UniProtKB">
        <authorList>
            <consortium name="EnsemblMetazoa"/>
        </authorList>
    </citation>
    <scope>IDENTIFICATION</scope>
</reference>
<evidence type="ECO:0000259" key="8">
    <source>
        <dbReference type="PROSITE" id="PS01180"/>
    </source>
</evidence>
<feature type="domain" description="CUB" evidence="8">
    <location>
        <begin position="19"/>
        <end position="135"/>
    </location>
</feature>
<gene>
    <name evidence="9" type="ORF">CAPTEDRAFT_228310</name>
</gene>
<evidence type="ECO:0000256" key="5">
    <source>
        <dbReference type="PROSITE-ProRule" id="PRU00059"/>
    </source>
</evidence>
<dbReference type="EMBL" id="AMQN01012866">
    <property type="status" value="NOT_ANNOTATED_CDS"/>
    <property type="molecule type" value="Genomic_DNA"/>
</dbReference>
<dbReference type="InterPro" id="IPR042333">
    <property type="entry name" value="LRAD2/Mig-13-like"/>
</dbReference>
<dbReference type="HOGENOM" id="CLU_1166802_0_0_1"/>
<reference evidence="9 11" key="2">
    <citation type="journal article" date="2013" name="Nature">
        <title>Insights into bilaterian evolution from three spiralian genomes.</title>
        <authorList>
            <person name="Simakov O."/>
            <person name="Marletaz F."/>
            <person name="Cho S.J."/>
            <person name="Edsinger-Gonzales E."/>
            <person name="Havlak P."/>
            <person name="Hellsten U."/>
            <person name="Kuo D.H."/>
            <person name="Larsson T."/>
            <person name="Lv J."/>
            <person name="Arendt D."/>
            <person name="Savage R."/>
            <person name="Osoegawa K."/>
            <person name="de Jong P."/>
            <person name="Grimwood J."/>
            <person name="Chapman J.A."/>
            <person name="Shapiro H."/>
            <person name="Aerts A."/>
            <person name="Otillar R.P."/>
            <person name="Terry A.Y."/>
            <person name="Boore J.L."/>
            <person name="Grigoriev I.V."/>
            <person name="Lindberg D.R."/>
            <person name="Seaver E.C."/>
            <person name="Weisblat D.A."/>
            <person name="Putnam N.H."/>
            <person name="Rokhsar D.S."/>
        </authorList>
    </citation>
    <scope>NUCLEOTIDE SEQUENCE</scope>
    <source>
        <strain evidence="9 11">I ESC-2004</strain>
    </source>
</reference>
<dbReference type="InterPro" id="IPR035914">
    <property type="entry name" value="Sperma_CUB_dom_sf"/>
</dbReference>
<evidence type="ECO:0000256" key="2">
    <source>
        <dbReference type="ARBA" id="ARBA00022737"/>
    </source>
</evidence>
<comment type="caution">
    <text evidence="5">Lacks conserved residue(s) required for the propagation of feature annotation.</text>
</comment>
<keyword evidence="11" id="KW-1185">Reference proteome</keyword>
<dbReference type="SUPFAM" id="SSF57424">
    <property type="entry name" value="LDL receptor-like module"/>
    <property type="match status" value="1"/>
</dbReference>
<dbReference type="Pfam" id="PF00431">
    <property type="entry name" value="CUB"/>
    <property type="match status" value="1"/>
</dbReference>
<feature type="region of interest" description="Disordered" evidence="7">
    <location>
        <begin position="208"/>
        <end position="238"/>
    </location>
</feature>
<evidence type="ECO:0000256" key="7">
    <source>
        <dbReference type="SAM" id="MobiDB-lite"/>
    </source>
</evidence>
<feature type="disulfide bond" evidence="6">
    <location>
        <begin position="140"/>
        <end position="152"/>
    </location>
</feature>
<feature type="disulfide bond" evidence="6">
    <location>
        <begin position="159"/>
        <end position="174"/>
    </location>
</feature>
<dbReference type="InterPro" id="IPR000859">
    <property type="entry name" value="CUB_dom"/>
</dbReference>
<evidence type="ECO:0000256" key="1">
    <source>
        <dbReference type="ARBA" id="ARBA00022729"/>
    </source>
</evidence>
<dbReference type="PANTHER" id="PTHR24652:SF69">
    <property type="entry name" value="CUB DOMAIN-CONTAINING PROTEIN"/>
    <property type="match status" value="1"/>
</dbReference>
<evidence type="ECO:0000313" key="9">
    <source>
        <dbReference type="EMBL" id="ELT93248.1"/>
    </source>
</evidence>
<dbReference type="CDD" id="cd00112">
    <property type="entry name" value="LDLa"/>
    <property type="match status" value="1"/>
</dbReference>
<evidence type="ECO:0000313" key="11">
    <source>
        <dbReference type="Proteomes" id="UP000014760"/>
    </source>
</evidence>
<evidence type="ECO:0000256" key="3">
    <source>
        <dbReference type="ARBA" id="ARBA00023157"/>
    </source>
</evidence>
<dbReference type="STRING" id="283909.R7THG7"/>
<dbReference type="FunFam" id="4.10.400.10:FF:000034">
    <property type="entry name" value="Low-density lipoprotein receptor-related protein 2"/>
    <property type="match status" value="1"/>
</dbReference>
<dbReference type="OMA" id="CVDTINI"/>
<dbReference type="Gene3D" id="4.10.400.10">
    <property type="entry name" value="Low-density Lipoprotein Receptor"/>
    <property type="match status" value="1"/>
</dbReference>
<dbReference type="CDD" id="cd00041">
    <property type="entry name" value="CUB"/>
    <property type="match status" value="1"/>
</dbReference>
<feature type="disulfide bond" evidence="6">
    <location>
        <begin position="147"/>
        <end position="165"/>
    </location>
</feature>
<dbReference type="PROSITE" id="PS01209">
    <property type="entry name" value="LDLRA_1"/>
    <property type="match status" value="1"/>
</dbReference>
<dbReference type="Proteomes" id="UP000014760">
    <property type="component" value="Unassembled WGS sequence"/>
</dbReference>
<name>R7THG7_CAPTE</name>
<dbReference type="OrthoDB" id="6514358at2759"/>
<dbReference type="AlphaFoldDB" id="R7THG7"/>
<dbReference type="EnsemblMetazoa" id="CapteT228310">
    <property type="protein sequence ID" value="CapteP228310"/>
    <property type="gene ID" value="CapteG228310"/>
</dbReference>
<dbReference type="InterPro" id="IPR036055">
    <property type="entry name" value="LDL_receptor-like_sf"/>
</dbReference>
<dbReference type="InterPro" id="IPR023415">
    <property type="entry name" value="LDLR_class-A_CS"/>
</dbReference>
<evidence type="ECO:0000313" key="10">
    <source>
        <dbReference type="EnsemblMetazoa" id="CapteP228310"/>
    </source>
</evidence>
<keyword evidence="1" id="KW-0732">Signal</keyword>
<dbReference type="PROSITE" id="PS01180">
    <property type="entry name" value="CUB"/>
    <property type="match status" value="1"/>
</dbReference>
<dbReference type="SUPFAM" id="SSF49854">
    <property type="entry name" value="Spermadhesin, CUB domain"/>
    <property type="match status" value="1"/>
</dbReference>
<organism evidence="9">
    <name type="scientific">Capitella teleta</name>
    <name type="common">Polychaete worm</name>
    <dbReference type="NCBI Taxonomy" id="283909"/>
    <lineage>
        <taxon>Eukaryota</taxon>
        <taxon>Metazoa</taxon>
        <taxon>Spiralia</taxon>
        <taxon>Lophotrochozoa</taxon>
        <taxon>Annelida</taxon>
        <taxon>Polychaeta</taxon>
        <taxon>Sedentaria</taxon>
        <taxon>Scolecida</taxon>
        <taxon>Capitellidae</taxon>
        <taxon>Capitella</taxon>
    </lineage>
</organism>
<dbReference type="SMART" id="SM00042">
    <property type="entry name" value="CUB"/>
    <property type="match status" value="1"/>
</dbReference>
<proteinExistence type="predicted"/>
<dbReference type="InterPro" id="IPR002172">
    <property type="entry name" value="LDrepeatLR_classA_rpt"/>
</dbReference>
<dbReference type="EMBL" id="AMQN01012867">
    <property type="status" value="NOT_ANNOTATED_CDS"/>
    <property type="molecule type" value="Genomic_DNA"/>
</dbReference>